<organism evidence="1 2">
    <name type="scientific">Hyalomma asiaticum</name>
    <name type="common">Tick</name>
    <dbReference type="NCBI Taxonomy" id="266040"/>
    <lineage>
        <taxon>Eukaryota</taxon>
        <taxon>Metazoa</taxon>
        <taxon>Ecdysozoa</taxon>
        <taxon>Arthropoda</taxon>
        <taxon>Chelicerata</taxon>
        <taxon>Arachnida</taxon>
        <taxon>Acari</taxon>
        <taxon>Parasitiformes</taxon>
        <taxon>Ixodida</taxon>
        <taxon>Ixodoidea</taxon>
        <taxon>Ixodidae</taxon>
        <taxon>Hyalomminae</taxon>
        <taxon>Hyalomma</taxon>
    </lineage>
</organism>
<accession>A0ACB7SEM1</accession>
<protein>
    <submittedName>
        <fullName evidence="1">Uncharacterized protein</fullName>
    </submittedName>
</protein>
<proteinExistence type="predicted"/>
<sequence length="281" mass="30409">MTSPAEVAPEERLSTPNRSPPRRPPVTQLEFRQATGAALQPLDSRLQAMRDFRSMFPEMEAVVIEAVLRANGGAVDASIDQLLAMATDNDNERLRTELEATENAEAPPHYSPPPAAPTPPPSYQQATLRKHVSHSVASCLVVLLRTQDPMHSGGSSCLEAPPARPTATGVPEDQPSAPPTQQQSPPLTGGSFIFTHKCIISQRYLEVPNVMIDGHILVSATKSSEVLVFRDSVVSREPRHNSQVMQMSSQSDAKSKIPAQAEVCLRCKQSLGSLNLLQEPG</sequence>
<evidence type="ECO:0000313" key="1">
    <source>
        <dbReference type="EMBL" id="KAH6932501.1"/>
    </source>
</evidence>
<gene>
    <name evidence="1" type="ORF">HPB50_006446</name>
</gene>
<dbReference type="EMBL" id="CM023484">
    <property type="protein sequence ID" value="KAH6932501.1"/>
    <property type="molecule type" value="Genomic_DNA"/>
</dbReference>
<comment type="caution">
    <text evidence="1">The sequence shown here is derived from an EMBL/GenBank/DDBJ whole genome shotgun (WGS) entry which is preliminary data.</text>
</comment>
<reference evidence="1" key="1">
    <citation type="submission" date="2020-05" db="EMBL/GenBank/DDBJ databases">
        <title>Large-scale comparative analyses of tick genomes elucidate their genetic diversity and vector capacities.</title>
        <authorList>
            <person name="Jia N."/>
            <person name="Wang J."/>
            <person name="Shi W."/>
            <person name="Du L."/>
            <person name="Sun Y."/>
            <person name="Zhan W."/>
            <person name="Jiang J."/>
            <person name="Wang Q."/>
            <person name="Zhang B."/>
            <person name="Ji P."/>
            <person name="Sakyi L.B."/>
            <person name="Cui X."/>
            <person name="Yuan T."/>
            <person name="Jiang B."/>
            <person name="Yang W."/>
            <person name="Lam T.T.-Y."/>
            <person name="Chang Q."/>
            <person name="Ding S."/>
            <person name="Wang X."/>
            <person name="Zhu J."/>
            <person name="Ruan X."/>
            <person name="Zhao L."/>
            <person name="Wei J."/>
            <person name="Que T."/>
            <person name="Du C."/>
            <person name="Cheng J."/>
            <person name="Dai P."/>
            <person name="Han X."/>
            <person name="Huang E."/>
            <person name="Gao Y."/>
            <person name="Liu J."/>
            <person name="Shao H."/>
            <person name="Ye R."/>
            <person name="Li L."/>
            <person name="Wei W."/>
            <person name="Wang X."/>
            <person name="Wang C."/>
            <person name="Yang T."/>
            <person name="Huo Q."/>
            <person name="Li W."/>
            <person name="Guo W."/>
            <person name="Chen H."/>
            <person name="Zhou L."/>
            <person name="Ni X."/>
            <person name="Tian J."/>
            <person name="Zhou Y."/>
            <person name="Sheng Y."/>
            <person name="Liu T."/>
            <person name="Pan Y."/>
            <person name="Xia L."/>
            <person name="Li J."/>
            <person name="Zhao F."/>
            <person name="Cao W."/>
        </authorList>
    </citation>
    <scope>NUCLEOTIDE SEQUENCE</scope>
    <source>
        <strain evidence="1">Hyas-2018</strain>
    </source>
</reference>
<dbReference type="Proteomes" id="UP000821845">
    <property type="component" value="Chromosome 4"/>
</dbReference>
<evidence type="ECO:0000313" key="2">
    <source>
        <dbReference type="Proteomes" id="UP000821845"/>
    </source>
</evidence>
<keyword evidence="2" id="KW-1185">Reference proteome</keyword>
<name>A0ACB7SEM1_HYAAI</name>